<dbReference type="PROSITE" id="PS00028">
    <property type="entry name" value="ZINC_FINGER_C2H2_1"/>
    <property type="match status" value="2"/>
</dbReference>
<name>A0A4T0IGX5_WALIC</name>
<dbReference type="GO" id="GO:0008270">
    <property type="term" value="F:zinc ion binding"/>
    <property type="evidence" value="ECO:0007669"/>
    <property type="project" value="UniProtKB-KW"/>
</dbReference>
<feature type="compositionally biased region" description="Low complexity" evidence="9">
    <location>
        <begin position="317"/>
        <end position="326"/>
    </location>
</feature>
<keyword evidence="6" id="KW-0539">Nucleus</keyword>
<feature type="region of interest" description="Disordered" evidence="9">
    <location>
        <begin position="57"/>
        <end position="93"/>
    </location>
</feature>
<dbReference type="Pfam" id="PF00096">
    <property type="entry name" value="zf-C2H2"/>
    <property type="match status" value="2"/>
</dbReference>
<dbReference type="InterPro" id="IPR051059">
    <property type="entry name" value="VerF-like"/>
</dbReference>
<dbReference type="PROSITE" id="PS50157">
    <property type="entry name" value="ZINC_FINGER_C2H2_2"/>
    <property type="match status" value="2"/>
</dbReference>
<dbReference type="EMBL" id="SPOI01000390">
    <property type="protein sequence ID" value="TIB27857.1"/>
    <property type="molecule type" value="Genomic_DNA"/>
</dbReference>
<keyword evidence="2" id="KW-0479">Metal-binding</keyword>
<keyword evidence="4 8" id="KW-0863">Zinc-finger</keyword>
<dbReference type="PANTHER" id="PTHR40626:SF36">
    <property type="entry name" value="TRANSCRIPTION FACTOR WITH C2H2 AND ZN(2)-CYS(6) DNA BINDING DOMAIN (EUROFUNG)"/>
    <property type="match status" value="1"/>
</dbReference>
<dbReference type="Proteomes" id="UP000310689">
    <property type="component" value="Unassembled WGS sequence"/>
</dbReference>
<dbReference type="InterPro" id="IPR036236">
    <property type="entry name" value="Znf_C2H2_sf"/>
</dbReference>
<evidence type="ECO:0000313" key="12">
    <source>
        <dbReference type="Proteomes" id="UP000310689"/>
    </source>
</evidence>
<feature type="compositionally biased region" description="Low complexity" evidence="9">
    <location>
        <begin position="343"/>
        <end position="365"/>
    </location>
</feature>
<dbReference type="AlphaFoldDB" id="A0A4T0IGX5"/>
<evidence type="ECO:0000256" key="1">
    <source>
        <dbReference type="ARBA" id="ARBA00004123"/>
    </source>
</evidence>
<dbReference type="InterPro" id="IPR013087">
    <property type="entry name" value="Znf_C2H2_type"/>
</dbReference>
<evidence type="ECO:0000256" key="3">
    <source>
        <dbReference type="ARBA" id="ARBA00022737"/>
    </source>
</evidence>
<keyword evidence="3" id="KW-0677">Repeat</keyword>
<comment type="subcellular location">
    <subcellularLocation>
        <location evidence="1">Nucleus</location>
    </subcellularLocation>
</comment>
<proteinExistence type="predicted"/>
<accession>A0A4T0IGX5</accession>
<evidence type="ECO:0000256" key="7">
    <source>
        <dbReference type="ARBA" id="ARBA00039490"/>
    </source>
</evidence>
<dbReference type="SUPFAM" id="SSF57667">
    <property type="entry name" value="beta-beta-alpha zinc fingers"/>
    <property type="match status" value="1"/>
</dbReference>
<protein>
    <recommendedName>
        <fullName evidence="7">pH-response transcription factor pacC/RIM101</fullName>
    </recommendedName>
</protein>
<keyword evidence="5" id="KW-0862">Zinc</keyword>
<evidence type="ECO:0000256" key="6">
    <source>
        <dbReference type="ARBA" id="ARBA00023242"/>
    </source>
</evidence>
<evidence type="ECO:0000256" key="9">
    <source>
        <dbReference type="SAM" id="MobiDB-lite"/>
    </source>
</evidence>
<dbReference type="FunFam" id="3.30.160.60:FF:000340">
    <property type="entry name" value="zinc finger protein 473 isoform X1"/>
    <property type="match status" value="1"/>
</dbReference>
<feature type="region of interest" description="Disordered" evidence="9">
    <location>
        <begin position="302"/>
        <end position="365"/>
    </location>
</feature>
<comment type="caution">
    <text evidence="11">The sequence shown here is derived from an EMBL/GenBank/DDBJ whole genome shotgun (WGS) entry which is preliminary data.</text>
</comment>
<reference evidence="11 12" key="1">
    <citation type="submission" date="2019-03" db="EMBL/GenBank/DDBJ databases">
        <title>Sequencing 23 genomes of Wallemia ichthyophaga.</title>
        <authorList>
            <person name="Gostincar C."/>
        </authorList>
    </citation>
    <scope>NUCLEOTIDE SEQUENCE [LARGE SCALE GENOMIC DNA]</scope>
    <source>
        <strain evidence="11 12">EXF-6200</strain>
    </source>
</reference>
<dbReference type="Gene3D" id="3.30.160.60">
    <property type="entry name" value="Classic Zinc Finger"/>
    <property type="match status" value="2"/>
</dbReference>
<dbReference type="GO" id="GO:0045893">
    <property type="term" value="P:positive regulation of DNA-templated transcription"/>
    <property type="evidence" value="ECO:0007669"/>
    <property type="project" value="UniProtKB-ARBA"/>
</dbReference>
<evidence type="ECO:0000256" key="8">
    <source>
        <dbReference type="PROSITE-ProRule" id="PRU00042"/>
    </source>
</evidence>
<dbReference type="PANTHER" id="PTHR40626">
    <property type="entry name" value="MIP31509P"/>
    <property type="match status" value="1"/>
</dbReference>
<dbReference type="GO" id="GO:0000978">
    <property type="term" value="F:RNA polymerase II cis-regulatory region sequence-specific DNA binding"/>
    <property type="evidence" value="ECO:0007669"/>
    <property type="project" value="InterPro"/>
</dbReference>
<organism evidence="11 12">
    <name type="scientific">Wallemia ichthyophaga</name>
    <dbReference type="NCBI Taxonomy" id="245174"/>
    <lineage>
        <taxon>Eukaryota</taxon>
        <taxon>Fungi</taxon>
        <taxon>Dikarya</taxon>
        <taxon>Basidiomycota</taxon>
        <taxon>Wallemiomycotina</taxon>
        <taxon>Wallemiomycetes</taxon>
        <taxon>Wallemiales</taxon>
        <taxon>Wallemiaceae</taxon>
        <taxon>Wallemia</taxon>
    </lineage>
</organism>
<dbReference type="FunFam" id="3.30.160.60:FF:001732">
    <property type="entry name" value="Zgc:162936"/>
    <property type="match status" value="1"/>
</dbReference>
<dbReference type="GO" id="GO:0005634">
    <property type="term" value="C:nucleus"/>
    <property type="evidence" value="ECO:0007669"/>
    <property type="project" value="UniProtKB-SubCell"/>
</dbReference>
<feature type="domain" description="C2H2-type" evidence="10">
    <location>
        <begin position="8"/>
        <end position="35"/>
    </location>
</feature>
<dbReference type="GO" id="GO:0000785">
    <property type="term" value="C:chromatin"/>
    <property type="evidence" value="ECO:0007669"/>
    <property type="project" value="TreeGrafter"/>
</dbReference>
<evidence type="ECO:0000259" key="10">
    <source>
        <dbReference type="PROSITE" id="PS50157"/>
    </source>
</evidence>
<evidence type="ECO:0000256" key="5">
    <source>
        <dbReference type="ARBA" id="ARBA00022833"/>
    </source>
</evidence>
<evidence type="ECO:0000313" key="11">
    <source>
        <dbReference type="EMBL" id="TIB27857.1"/>
    </source>
</evidence>
<gene>
    <name evidence="11" type="ORF">E3P86_03987</name>
</gene>
<dbReference type="SMART" id="SM00355">
    <property type="entry name" value="ZnF_C2H2"/>
    <property type="match status" value="2"/>
</dbReference>
<evidence type="ECO:0000256" key="2">
    <source>
        <dbReference type="ARBA" id="ARBA00022723"/>
    </source>
</evidence>
<feature type="domain" description="C2H2-type" evidence="10">
    <location>
        <begin position="36"/>
        <end position="59"/>
    </location>
</feature>
<dbReference type="GO" id="GO:0000981">
    <property type="term" value="F:DNA-binding transcription factor activity, RNA polymerase II-specific"/>
    <property type="evidence" value="ECO:0007669"/>
    <property type="project" value="InterPro"/>
</dbReference>
<evidence type="ECO:0000256" key="4">
    <source>
        <dbReference type="ARBA" id="ARBA00022771"/>
    </source>
</evidence>
<sequence length="424" mass="47133">MSSEQGIFKCGTCGQTFTRRQHESRHQRIHTGEKPYKCTHCPEAFSRSDLLNRHISKQHPSVPIIPKRSANCRPGSRKSLDKQPTSRAQRNRDKIVDNNMAAQPMTAESSHNTSNNDEINSFMPTLVETSAPDGNRNTSTDNSMMLFRSLTDNWYNTTNVSPQSPMSIMMASQNQNQNLQSNTDFSTQHEQPFDTSSFNYNDVMSTFLNSPSINIEPNFNTNTLRVSTPTMAIESPFELFERPDSSNVSKDFVAALKRRSSENIQAMSLKIPQSDTFTRLIGGGSLGVSTFKLNTKNMHKKKMSKLSRIDDKARFGSSSSSSSSSSRDVGGDVDPFVKRDNETPTSDYTSSTTLSSPSSASLVTPVDYSKGQAQQAQQALNSIQNLKIVEEKERKSNEDNNLYSSLFSDDLDPLAASSFFETAV</sequence>